<gene>
    <name evidence="2" type="ORF">HERILL_LOCUS3955</name>
</gene>
<reference evidence="2 3" key="1">
    <citation type="submission" date="2020-11" db="EMBL/GenBank/DDBJ databases">
        <authorList>
            <person name="Wallbank WR R."/>
            <person name="Pardo Diaz C."/>
            <person name="Kozak K."/>
            <person name="Martin S."/>
            <person name="Jiggins C."/>
            <person name="Moest M."/>
            <person name="Warren A I."/>
            <person name="Generalovic N T."/>
            <person name="Byers J.R.P. K."/>
            <person name="Montejo-Kovacevich G."/>
            <person name="Yen C E."/>
        </authorList>
    </citation>
    <scope>NUCLEOTIDE SEQUENCE [LARGE SCALE GENOMIC DNA]</scope>
</reference>
<sequence>MYPIWKPFARYSPDSEEAALNDNNVNKESPKKENLGDAAQCDTTVTRQPLKRLRAEVIAPTDDEPNTSQPIPGNIVKRSNSMPISIGPDNQMLDGIAAPRINYNLRSPARLTGSFITNYITLPASPARSYMSNALSSPASSDDQRLIIVEAQVNCTPPPSASPARSYVSDTLRSPTSSDDQRLAIVDPRINQLLPNKLLRVYIQHGPRRQLRKFTFVMDSSLKVPFALDNWMTDNPVARVSERRYNTIFTENPTKRRIFNENGVLNLTNPSANKMALNGANTPTCRQRNRILTALDEIEYFLSCAVVKEQARLATRSITLVNALVDVWRADGPTFKILQAELSRLYADQTI</sequence>
<organism evidence="2 3">
    <name type="scientific">Hermetia illucens</name>
    <name type="common">Black soldier fly</name>
    <dbReference type="NCBI Taxonomy" id="343691"/>
    <lineage>
        <taxon>Eukaryota</taxon>
        <taxon>Metazoa</taxon>
        <taxon>Ecdysozoa</taxon>
        <taxon>Arthropoda</taxon>
        <taxon>Hexapoda</taxon>
        <taxon>Insecta</taxon>
        <taxon>Pterygota</taxon>
        <taxon>Neoptera</taxon>
        <taxon>Endopterygota</taxon>
        <taxon>Diptera</taxon>
        <taxon>Brachycera</taxon>
        <taxon>Stratiomyomorpha</taxon>
        <taxon>Stratiomyidae</taxon>
        <taxon>Hermetiinae</taxon>
        <taxon>Hermetia</taxon>
    </lineage>
</organism>
<protein>
    <submittedName>
        <fullName evidence="2">Uncharacterized protein</fullName>
    </submittedName>
</protein>
<evidence type="ECO:0000313" key="2">
    <source>
        <dbReference type="EMBL" id="CAD7080818.1"/>
    </source>
</evidence>
<feature type="region of interest" description="Disordered" evidence="1">
    <location>
        <begin position="60"/>
        <end position="79"/>
    </location>
</feature>
<keyword evidence="3" id="KW-1185">Reference proteome</keyword>
<name>A0A7R8UH69_HERIL</name>
<dbReference type="EMBL" id="LR899010">
    <property type="protein sequence ID" value="CAD7080818.1"/>
    <property type="molecule type" value="Genomic_DNA"/>
</dbReference>
<proteinExistence type="predicted"/>
<feature type="compositionally biased region" description="Polar residues" evidence="1">
    <location>
        <begin position="66"/>
        <end position="79"/>
    </location>
</feature>
<evidence type="ECO:0000256" key="1">
    <source>
        <dbReference type="SAM" id="MobiDB-lite"/>
    </source>
</evidence>
<dbReference type="AlphaFoldDB" id="A0A7R8UH69"/>
<accession>A0A7R8UH69</accession>
<evidence type="ECO:0000313" key="3">
    <source>
        <dbReference type="Proteomes" id="UP000594454"/>
    </source>
</evidence>
<dbReference type="Proteomes" id="UP000594454">
    <property type="component" value="Chromosome 2"/>
</dbReference>
<dbReference type="InParanoid" id="A0A7R8UH69"/>